<feature type="transmembrane region" description="Helical" evidence="1">
    <location>
        <begin position="12"/>
        <end position="35"/>
    </location>
</feature>
<sequence>MPVTSKHTQHGFSLVELMIAITIAVVLGLGLVQVFSAQRVAFAANESLARVQENSRFALGFIEHDLRMTGNMTCLNDQGFAGRLFNHLSADVPAAAPWLYRIDQAFQVYEFVGTAPGQTYGLAENRTTPAADAWAPPLPADLGIAGKALDGSDIVVVRYMSAESTVLTGIGVEAAAGTLDVADPSFLSAGRVYAVSDCRNFSLFQALGGKSVGVGGLNLVGWSGLENSYGPDVPLHRFEFAAYYVATGADGGPALFRRQFDDSGTLASEELVAGVESVQVVLGADTALRDRGDRPSSYFTAAAVEEGAAPWPADASASQRWSSVTTARVGVLVRSETRASAAAPTAPSLVADVRLEIPADSRLRHVYETQVALRNRIRG</sequence>
<evidence type="ECO:0000313" key="3">
    <source>
        <dbReference type="Proteomes" id="UP000521199"/>
    </source>
</evidence>
<dbReference type="AlphaFoldDB" id="A0A7W8FZ76"/>
<dbReference type="InterPro" id="IPR012902">
    <property type="entry name" value="N_methyl_site"/>
</dbReference>
<dbReference type="Proteomes" id="UP000521199">
    <property type="component" value="Unassembled WGS sequence"/>
</dbReference>
<dbReference type="NCBIfam" id="TIGR02532">
    <property type="entry name" value="IV_pilin_GFxxxE"/>
    <property type="match status" value="1"/>
</dbReference>
<comment type="caution">
    <text evidence="2">The sequence shown here is derived from an EMBL/GenBank/DDBJ whole genome shotgun (WGS) entry which is preliminary data.</text>
</comment>
<evidence type="ECO:0000313" key="2">
    <source>
        <dbReference type="EMBL" id="MBB5208147.1"/>
    </source>
</evidence>
<dbReference type="Pfam" id="PF16074">
    <property type="entry name" value="PilW"/>
    <property type="match status" value="1"/>
</dbReference>
<dbReference type="PROSITE" id="PS00409">
    <property type="entry name" value="PROKAR_NTER_METHYL"/>
    <property type="match status" value="1"/>
</dbReference>
<gene>
    <name evidence="2" type="ORF">HNQ52_001676</name>
</gene>
<keyword evidence="3" id="KW-1185">Reference proteome</keyword>
<keyword evidence="1" id="KW-0812">Transmembrane</keyword>
<organism evidence="2 3">
    <name type="scientific">Chiayiivirga flava</name>
    <dbReference type="NCBI Taxonomy" id="659595"/>
    <lineage>
        <taxon>Bacteria</taxon>
        <taxon>Pseudomonadati</taxon>
        <taxon>Pseudomonadota</taxon>
        <taxon>Gammaproteobacteria</taxon>
        <taxon>Lysobacterales</taxon>
        <taxon>Lysobacteraceae</taxon>
        <taxon>Chiayiivirga</taxon>
    </lineage>
</organism>
<name>A0A7W8FZ76_9GAMM</name>
<dbReference type="InterPro" id="IPR032092">
    <property type="entry name" value="PilW"/>
</dbReference>
<keyword evidence="1" id="KW-0472">Membrane</keyword>
<accession>A0A7W8FZ76</accession>
<reference evidence="2 3" key="1">
    <citation type="submission" date="2020-08" db="EMBL/GenBank/DDBJ databases">
        <title>Genomic Encyclopedia of Type Strains, Phase IV (KMG-IV): sequencing the most valuable type-strain genomes for metagenomic binning, comparative biology and taxonomic classification.</title>
        <authorList>
            <person name="Goeker M."/>
        </authorList>
    </citation>
    <scope>NUCLEOTIDE SEQUENCE [LARGE SCALE GENOMIC DNA]</scope>
    <source>
        <strain evidence="2 3">DSM 24163</strain>
    </source>
</reference>
<dbReference type="Pfam" id="PF07963">
    <property type="entry name" value="N_methyl"/>
    <property type="match status" value="1"/>
</dbReference>
<proteinExistence type="predicted"/>
<evidence type="ECO:0000256" key="1">
    <source>
        <dbReference type="SAM" id="Phobius"/>
    </source>
</evidence>
<keyword evidence="1" id="KW-1133">Transmembrane helix</keyword>
<dbReference type="EMBL" id="JACHHP010000002">
    <property type="protein sequence ID" value="MBB5208147.1"/>
    <property type="molecule type" value="Genomic_DNA"/>
</dbReference>
<dbReference type="RefSeq" id="WP_183960646.1">
    <property type="nucleotide sequence ID" value="NZ_JACHHP010000002.1"/>
</dbReference>
<dbReference type="GO" id="GO:0043683">
    <property type="term" value="P:type IV pilus assembly"/>
    <property type="evidence" value="ECO:0007669"/>
    <property type="project" value="InterPro"/>
</dbReference>
<protein>
    <submittedName>
        <fullName evidence="2">Type IV pilus assembly protein PilW</fullName>
    </submittedName>
</protein>